<dbReference type="Proteomes" id="UP000002715">
    <property type="component" value="Chromosome"/>
</dbReference>
<dbReference type="STRING" id="74546.PMT9312_1156"/>
<organism evidence="1 2">
    <name type="scientific">Prochlorococcus marinus (strain MIT 9312)</name>
    <dbReference type="NCBI Taxonomy" id="74546"/>
    <lineage>
        <taxon>Bacteria</taxon>
        <taxon>Bacillati</taxon>
        <taxon>Cyanobacteriota</taxon>
        <taxon>Cyanophyceae</taxon>
        <taxon>Synechococcales</taxon>
        <taxon>Prochlorococcaceae</taxon>
        <taxon>Prochlorococcus</taxon>
    </lineage>
</organism>
<gene>
    <name evidence="1" type="ordered locus">PMT9312_1156</name>
</gene>
<dbReference type="HOGENOM" id="CLU_115843_0_0_3"/>
<name>Q31A80_PROM9</name>
<proteinExistence type="predicted"/>
<reference evidence="2" key="1">
    <citation type="submission" date="2005-07" db="EMBL/GenBank/DDBJ databases">
        <title>Complete sequence of Prochlorococcus marinus str. MIT 9312.</title>
        <authorList>
            <consortium name="US DOE Joint Genome Institute"/>
            <person name="Copeland A."/>
            <person name="Lucas S."/>
            <person name="Lapidus A."/>
            <person name="Barry K."/>
            <person name="Detter J.C."/>
            <person name="Glavina T."/>
            <person name="Hammon N."/>
            <person name="Israni S."/>
            <person name="Pitluck S."/>
            <person name="Thiel J."/>
            <person name="Schmutz J."/>
            <person name="Larimer F."/>
            <person name="Land M."/>
            <person name="Kyrpides N."/>
            <person name="Lykidis A."/>
            <person name="Richardson P."/>
        </authorList>
    </citation>
    <scope>NUCLEOTIDE SEQUENCE [LARGE SCALE GENOMIC DNA]</scope>
    <source>
        <strain evidence="2">MIT 9312</strain>
    </source>
</reference>
<accession>Q31A80</accession>
<dbReference type="AlphaFoldDB" id="Q31A80"/>
<dbReference type="EMBL" id="CP000111">
    <property type="protein sequence ID" value="ABB50215.1"/>
    <property type="molecule type" value="Genomic_DNA"/>
</dbReference>
<dbReference type="KEGG" id="pmi:PMT9312_1156"/>
<evidence type="ECO:0000313" key="1">
    <source>
        <dbReference type="EMBL" id="ABB50215.1"/>
    </source>
</evidence>
<protein>
    <submittedName>
        <fullName evidence="1">Protein family PM-12</fullName>
    </submittedName>
</protein>
<evidence type="ECO:0000313" key="2">
    <source>
        <dbReference type="Proteomes" id="UP000002715"/>
    </source>
</evidence>
<sequence>MEKYINSILKQSAEVDFIDEGVKSSVIEDINKRLTNLEKVFLGNNINSLKGTAFTDQEAKNCTLFMKGLFNKIFQERNYTKINQCWKDFIPLVEKFSQWNHFYTLRLKEVMLIDDPDPWTGDELNELCLGNKCPCPIYSALREWSGCNDFPTQQIICDKGSDLVDSIEIK</sequence>